<comment type="cofactor">
    <cofactor evidence="5">
        <name>Mg(2+)</name>
        <dbReference type="ChEBI" id="CHEBI:18420"/>
    </cofactor>
</comment>
<keyword evidence="2 5" id="KW-0540">Nuclease</keyword>
<dbReference type="HAMAP" id="MF_00265">
    <property type="entry name" value="VapC_Nob1"/>
    <property type="match status" value="1"/>
</dbReference>
<evidence type="ECO:0000313" key="8">
    <source>
        <dbReference type="Proteomes" id="UP001156627"/>
    </source>
</evidence>
<feature type="binding site" evidence="5">
    <location>
        <position position="86"/>
    </location>
    <ligand>
        <name>Mg(2+)</name>
        <dbReference type="ChEBI" id="CHEBI:18420"/>
    </ligand>
</feature>
<dbReference type="Gene3D" id="3.40.50.1010">
    <property type="entry name" value="5'-nuclease"/>
    <property type="match status" value="1"/>
</dbReference>
<keyword evidence="1 5" id="KW-1277">Toxin-antitoxin system</keyword>
<sequence>MIIVDTSIWIDHLRSRHPVLAKLLEEGRVLVHPIVVGELACGSLPNRAAFLSLLNDMPIASVATHDEVMHFIEQAKLHGRGAGYMDISLLASARLTAGAKIWTRDKRLQQIADELGLAAQISH</sequence>
<dbReference type="Pfam" id="PF01850">
    <property type="entry name" value="PIN"/>
    <property type="match status" value="1"/>
</dbReference>
<comment type="caution">
    <text evidence="7">The sequence shown here is derived from an EMBL/GenBank/DDBJ whole genome shotgun (WGS) entry which is preliminary data.</text>
</comment>
<keyword evidence="4 5" id="KW-0378">Hydrolase</keyword>
<accession>A0ABQ5XE55</accession>
<organism evidence="7 8">
    <name type="scientific">Dyella flagellata</name>
    <dbReference type="NCBI Taxonomy" id="1867833"/>
    <lineage>
        <taxon>Bacteria</taxon>
        <taxon>Pseudomonadati</taxon>
        <taxon>Pseudomonadota</taxon>
        <taxon>Gammaproteobacteria</taxon>
        <taxon>Lysobacterales</taxon>
        <taxon>Rhodanobacteraceae</taxon>
        <taxon>Dyella</taxon>
    </lineage>
</organism>
<dbReference type="Proteomes" id="UP001156627">
    <property type="component" value="Unassembled WGS sequence"/>
</dbReference>
<evidence type="ECO:0000313" key="7">
    <source>
        <dbReference type="EMBL" id="GLQ89939.1"/>
    </source>
</evidence>
<evidence type="ECO:0000256" key="2">
    <source>
        <dbReference type="ARBA" id="ARBA00022722"/>
    </source>
</evidence>
<keyword evidence="5" id="KW-0800">Toxin</keyword>
<name>A0ABQ5XE55_9GAMM</name>
<feature type="binding site" evidence="5">
    <location>
        <position position="5"/>
    </location>
    <ligand>
        <name>Mg(2+)</name>
        <dbReference type="ChEBI" id="CHEBI:18420"/>
    </ligand>
</feature>
<evidence type="ECO:0000256" key="1">
    <source>
        <dbReference type="ARBA" id="ARBA00022649"/>
    </source>
</evidence>
<dbReference type="EMBL" id="BSOA01000044">
    <property type="protein sequence ID" value="GLQ89939.1"/>
    <property type="molecule type" value="Genomic_DNA"/>
</dbReference>
<dbReference type="SUPFAM" id="SSF88723">
    <property type="entry name" value="PIN domain-like"/>
    <property type="match status" value="1"/>
</dbReference>
<dbReference type="InterPro" id="IPR002716">
    <property type="entry name" value="PIN_dom"/>
</dbReference>
<evidence type="ECO:0000256" key="4">
    <source>
        <dbReference type="ARBA" id="ARBA00022801"/>
    </source>
</evidence>
<gene>
    <name evidence="5" type="primary">vapC</name>
    <name evidence="7" type="ORF">GCM10007898_35140</name>
</gene>
<evidence type="ECO:0000256" key="5">
    <source>
        <dbReference type="HAMAP-Rule" id="MF_00265"/>
    </source>
</evidence>
<dbReference type="EC" id="3.1.-.-" evidence="5"/>
<dbReference type="RefSeq" id="WP_284333373.1">
    <property type="nucleotide sequence ID" value="NZ_BSOA01000044.1"/>
</dbReference>
<feature type="domain" description="PIN" evidence="6">
    <location>
        <begin position="2"/>
        <end position="113"/>
    </location>
</feature>
<protein>
    <recommendedName>
        <fullName evidence="5">Ribonuclease VapC</fullName>
        <shortName evidence="5">RNase VapC</shortName>
        <ecNumber evidence="5">3.1.-.-</ecNumber>
    </recommendedName>
    <alternativeName>
        <fullName evidence="5">Toxin VapC</fullName>
    </alternativeName>
</protein>
<reference evidence="8" key="1">
    <citation type="journal article" date="2019" name="Int. J. Syst. Evol. Microbiol.">
        <title>The Global Catalogue of Microorganisms (GCM) 10K type strain sequencing project: providing services to taxonomists for standard genome sequencing and annotation.</title>
        <authorList>
            <consortium name="The Broad Institute Genomics Platform"/>
            <consortium name="The Broad Institute Genome Sequencing Center for Infectious Disease"/>
            <person name="Wu L."/>
            <person name="Ma J."/>
        </authorList>
    </citation>
    <scope>NUCLEOTIDE SEQUENCE [LARGE SCALE GENOMIC DNA]</scope>
    <source>
        <strain evidence="8">NBRC 111981</strain>
    </source>
</reference>
<proteinExistence type="inferred from homology"/>
<evidence type="ECO:0000259" key="6">
    <source>
        <dbReference type="Pfam" id="PF01850"/>
    </source>
</evidence>
<keyword evidence="3 5" id="KW-0479">Metal-binding</keyword>
<comment type="similarity">
    <text evidence="5">Belongs to the PINc/VapC protein family.</text>
</comment>
<keyword evidence="5" id="KW-0460">Magnesium</keyword>
<evidence type="ECO:0000256" key="3">
    <source>
        <dbReference type="ARBA" id="ARBA00022723"/>
    </source>
</evidence>
<dbReference type="InterPro" id="IPR022907">
    <property type="entry name" value="VapC_family"/>
</dbReference>
<dbReference type="InterPro" id="IPR029060">
    <property type="entry name" value="PIN-like_dom_sf"/>
</dbReference>
<keyword evidence="8" id="KW-1185">Reference proteome</keyword>
<comment type="function">
    <text evidence="5">Toxic component of a toxin-antitoxin (TA) system. An RNase.</text>
</comment>